<feature type="domain" description="RNase H type-1" evidence="1">
    <location>
        <begin position="11"/>
        <end position="164"/>
    </location>
</feature>
<evidence type="ECO:0000259" key="1">
    <source>
        <dbReference type="PROSITE" id="PS50879"/>
    </source>
</evidence>
<dbReference type="AlphaFoldDB" id="A0A4V2R3V9"/>
<dbReference type="SUPFAM" id="SSF53098">
    <property type="entry name" value="Ribonuclease H-like"/>
    <property type="match status" value="1"/>
</dbReference>
<keyword evidence="3" id="KW-1185">Reference proteome</keyword>
<reference evidence="2 3" key="1">
    <citation type="submission" date="2019-03" db="EMBL/GenBank/DDBJ databases">
        <title>Genomic Encyclopedia of Type Strains, Phase IV (KMG-IV): sequencing the most valuable type-strain genomes for metagenomic binning, comparative biology and taxonomic classification.</title>
        <authorList>
            <person name="Goeker M."/>
        </authorList>
    </citation>
    <scope>NUCLEOTIDE SEQUENCE [LARGE SCALE GENOMIC DNA]</scope>
    <source>
        <strain evidence="2 3">DSM 21153</strain>
    </source>
</reference>
<dbReference type="PROSITE" id="PS50879">
    <property type="entry name" value="RNASE_H_1"/>
    <property type="match status" value="1"/>
</dbReference>
<dbReference type="Proteomes" id="UP000295277">
    <property type="component" value="Unassembled WGS sequence"/>
</dbReference>
<comment type="caution">
    <text evidence="2">The sequence shown here is derived from an EMBL/GenBank/DDBJ whole genome shotgun (WGS) entry which is preliminary data.</text>
</comment>
<name>A0A4V2R3V9_9RHOB</name>
<sequence length="164" mass="17387">MNITFGADALPDNCVVISIFGCCTKNRGPGGYATTVQVFVDANEAEVTIAQGNAADTTSNRMEMTALLEGLHRVPAGYGKPVIVLANSDLIVGGLNKWGQSWLRNGWHGNNGSAVKNRDLWELIFGAAKGKRICAHRIAPARKTVLRPIALDQARAGTLSAEAA</sequence>
<dbReference type="Pfam" id="PF00075">
    <property type="entry name" value="RNase_H"/>
    <property type="match status" value="1"/>
</dbReference>
<accession>A0A4V2R3V9</accession>
<evidence type="ECO:0000313" key="2">
    <source>
        <dbReference type="EMBL" id="TCM79258.1"/>
    </source>
</evidence>
<dbReference type="InterPro" id="IPR036397">
    <property type="entry name" value="RNaseH_sf"/>
</dbReference>
<dbReference type="GO" id="GO:0003676">
    <property type="term" value="F:nucleic acid binding"/>
    <property type="evidence" value="ECO:0007669"/>
    <property type="project" value="InterPro"/>
</dbReference>
<evidence type="ECO:0000313" key="3">
    <source>
        <dbReference type="Proteomes" id="UP000295277"/>
    </source>
</evidence>
<dbReference type="EMBL" id="SLVM01000023">
    <property type="protein sequence ID" value="TCM79258.1"/>
    <property type="molecule type" value="Genomic_DNA"/>
</dbReference>
<gene>
    <name evidence="2" type="ORF">EV216_12310</name>
</gene>
<dbReference type="RefSeq" id="WP_165899251.1">
    <property type="nucleotide sequence ID" value="NZ_SLVM01000023.1"/>
</dbReference>
<dbReference type="GO" id="GO:0004523">
    <property type="term" value="F:RNA-DNA hybrid ribonuclease activity"/>
    <property type="evidence" value="ECO:0007669"/>
    <property type="project" value="InterPro"/>
</dbReference>
<protein>
    <submittedName>
        <fullName evidence="2">Ribonuclease HI</fullName>
    </submittedName>
</protein>
<organism evidence="2 3">
    <name type="scientific">Rhodovulum steppense</name>
    <dbReference type="NCBI Taxonomy" id="540251"/>
    <lineage>
        <taxon>Bacteria</taxon>
        <taxon>Pseudomonadati</taxon>
        <taxon>Pseudomonadota</taxon>
        <taxon>Alphaproteobacteria</taxon>
        <taxon>Rhodobacterales</taxon>
        <taxon>Paracoccaceae</taxon>
        <taxon>Rhodovulum</taxon>
    </lineage>
</organism>
<proteinExistence type="predicted"/>
<dbReference type="InterPro" id="IPR012337">
    <property type="entry name" value="RNaseH-like_sf"/>
</dbReference>
<dbReference type="InterPro" id="IPR002156">
    <property type="entry name" value="RNaseH_domain"/>
</dbReference>
<dbReference type="Gene3D" id="3.30.420.10">
    <property type="entry name" value="Ribonuclease H-like superfamily/Ribonuclease H"/>
    <property type="match status" value="1"/>
</dbReference>